<evidence type="ECO:0000313" key="2">
    <source>
        <dbReference type="Proteomes" id="UP001500200"/>
    </source>
</evidence>
<accession>A0ABP9S3M5</accession>
<reference evidence="2" key="1">
    <citation type="journal article" date="2019" name="Int. J. Syst. Evol. Microbiol.">
        <title>The Global Catalogue of Microorganisms (GCM) 10K type strain sequencing project: providing services to taxonomists for standard genome sequencing and annotation.</title>
        <authorList>
            <consortium name="The Broad Institute Genomics Platform"/>
            <consortium name="The Broad Institute Genome Sequencing Center for Infectious Disease"/>
            <person name="Wu L."/>
            <person name="Ma J."/>
        </authorList>
    </citation>
    <scope>NUCLEOTIDE SEQUENCE [LARGE SCALE GENOMIC DNA]</scope>
    <source>
        <strain evidence="2">JCM 18514</strain>
    </source>
</reference>
<protein>
    <submittedName>
        <fullName evidence="1">Uncharacterized protein</fullName>
    </submittedName>
</protein>
<proteinExistence type="predicted"/>
<evidence type="ECO:0000313" key="1">
    <source>
        <dbReference type="EMBL" id="GAA5190993.1"/>
    </source>
</evidence>
<dbReference type="EMBL" id="BAABKK010000006">
    <property type="protein sequence ID" value="GAA5190993.1"/>
    <property type="molecule type" value="Genomic_DNA"/>
</dbReference>
<sequence>MGQACQTSAMSIEHWWPKLKPSTQEWLIENNGDAVSPEVLAEITQVGGVTTSDAWWVGESGPSGFYFSDEAVDWIEAVGNGEVPERP</sequence>
<organism evidence="1 2">
    <name type="scientific">Arthrobacter gyeryongensis</name>
    <dbReference type="NCBI Taxonomy" id="1650592"/>
    <lineage>
        <taxon>Bacteria</taxon>
        <taxon>Bacillati</taxon>
        <taxon>Actinomycetota</taxon>
        <taxon>Actinomycetes</taxon>
        <taxon>Micrococcales</taxon>
        <taxon>Micrococcaceae</taxon>
        <taxon>Arthrobacter</taxon>
    </lineage>
</organism>
<keyword evidence="2" id="KW-1185">Reference proteome</keyword>
<name>A0ABP9S3M5_9MICC</name>
<gene>
    <name evidence="1" type="ORF">GCM10023346_09380</name>
</gene>
<comment type="caution">
    <text evidence="1">The sequence shown here is derived from an EMBL/GenBank/DDBJ whole genome shotgun (WGS) entry which is preliminary data.</text>
</comment>
<dbReference type="Proteomes" id="UP001500200">
    <property type="component" value="Unassembled WGS sequence"/>
</dbReference>